<dbReference type="PROSITE" id="PS51383">
    <property type="entry name" value="YJEF_C_3"/>
    <property type="match status" value="1"/>
</dbReference>
<evidence type="ECO:0000256" key="4">
    <source>
        <dbReference type="ARBA" id="ARBA00023027"/>
    </source>
</evidence>
<evidence type="ECO:0000256" key="2">
    <source>
        <dbReference type="ARBA" id="ARBA00022840"/>
    </source>
</evidence>
<dbReference type="NCBIfam" id="TIGR00196">
    <property type="entry name" value="yjeF_cterm"/>
    <property type="match status" value="1"/>
</dbReference>
<comment type="cofactor">
    <cofactor evidence="6">
        <name>Mg(2+)</name>
        <dbReference type="ChEBI" id="CHEBI:18420"/>
    </cofactor>
</comment>
<sequence>MQIIDEALVEQIITPRPLDSHKGTYARVMLIGGLQHYHGAIMLASKAAVYGGSGLVTVVTDSQAITALNMYLPEAMVISYQDDYQKLIINQDVVVIGPGLGTSTQALTILKNIFAIITPNQCLVIDGSALTLFANNQLSLPITKLTVLTPHQMEWQRVSGIKIADQNDITNQAIVDNLNAIVIVKKHHSELYTPHLPAQKIIVGGPYQATGGMGDTLAGLVGIFLGQFKTTAKTVAAALYIHSAIADKLAAKQYVVLPSHISDCLPATMAHFAQQNHNKKAN</sequence>
<dbReference type="GO" id="GO:0110051">
    <property type="term" value="P:metabolite repair"/>
    <property type="evidence" value="ECO:0007669"/>
    <property type="project" value="TreeGrafter"/>
</dbReference>
<keyword evidence="4 6" id="KW-0520">NAD</keyword>
<dbReference type="AlphaFoldDB" id="A0A7X6S3G2"/>
<keyword evidence="2 6" id="KW-0067">ATP-binding</keyword>
<evidence type="ECO:0000259" key="7">
    <source>
        <dbReference type="PROSITE" id="PS51383"/>
    </source>
</evidence>
<proteinExistence type="inferred from homology"/>
<dbReference type="GO" id="GO:0005524">
    <property type="term" value="F:ATP binding"/>
    <property type="evidence" value="ECO:0007669"/>
    <property type="project" value="UniProtKB-KW"/>
</dbReference>
<keyword evidence="5 6" id="KW-0456">Lyase</keyword>
<evidence type="ECO:0000313" key="8">
    <source>
        <dbReference type="EMBL" id="NKZ24573.1"/>
    </source>
</evidence>
<reference evidence="8 9" key="1">
    <citation type="submission" date="2020-04" db="EMBL/GenBank/DDBJ databases">
        <title>MicrobeNet Type strains.</title>
        <authorList>
            <person name="Nicholson A.C."/>
        </authorList>
    </citation>
    <scope>NUCLEOTIDE SEQUENCE [LARGE SCALE GENOMIC DNA]</scope>
    <source>
        <strain evidence="8 9">CCUG 61472</strain>
    </source>
</reference>
<dbReference type="RefSeq" id="WP_168722362.1">
    <property type="nucleotide sequence ID" value="NZ_JAAXPN010000007.1"/>
</dbReference>
<dbReference type="GO" id="GO:0046496">
    <property type="term" value="P:nicotinamide nucleotide metabolic process"/>
    <property type="evidence" value="ECO:0007669"/>
    <property type="project" value="UniProtKB-UniRule"/>
</dbReference>
<evidence type="ECO:0000256" key="5">
    <source>
        <dbReference type="ARBA" id="ARBA00023239"/>
    </source>
</evidence>
<dbReference type="InterPro" id="IPR017953">
    <property type="entry name" value="Carbohydrate_kinase_pred_CS"/>
</dbReference>
<evidence type="ECO:0000256" key="1">
    <source>
        <dbReference type="ARBA" id="ARBA00022741"/>
    </source>
</evidence>
<comment type="catalytic activity">
    <reaction evidence="6">
        <text>(6S)-NADPHX + ADP = AMP + phosphate + NADPH + H(+)</text>
        <dbReference type="Rhea" id="RHEA:32235"/>
        <dbReference type="ChEBI" id="CHEBI:15378"/>
        <dbReference type="ChEBI" id="CHEBI:43474"/>
        <dbReference type="ChEBI" id="CHEBI:57783"/>
        <dbReference type="ChEBI" id="CHEBI:64076"/>
        <dbReference type="ChEBI" id="CHEBI:456215"/>
        <dbReference type="ChEBI" id="CHEBI:456216"/>
        <dbReference type="EC" id="4.2.1.136"/>
    </reaction>
</comment>
<keyword evidence="3 6" id="KW-0521">NADP</keyword>
<gene>
    <name evidence="6" type="primary">nnrD</name>
    <name evidence="8" type="ORF">HF964_07165</name>
</gene>
<dbReference type="GO" id="GO:0052856">
    <property type="term" value="F:NAD(P)HX epimerase activity"/>
    <property type="evidence" value="ECO:0007669"/>
    <property type="project" value="TreeGrafter"/>
</dbReference>
<comment type="catalytic activity">
    <reaction evidence="6">
        <text>(6S)-NADHX + ADP = AMP + phosphate + NADH + H(+)</text>
        <dbReference type="Rhea" id="RHEA:32223"/>
        <dbReference type="ChEBI" id="CHEBI:15378"/>
        <dbReference type="ChEBI" id="CHEBI:43474"/>
        <dbReference type="ChEBI" id="CHEBI:57945"/>
        <dbReference type="ChEBI" id="CHEBI:64074"/>
        <dbReference type="ChEBI" id="CHEBI:456215"/>
        <dbReference type="ChEBI" id="CHEBI:456216"/>
        <dbReference type="EC" id="4.2.1.136"/>
    </reaction>
</comment>
<evidence type="ECO:0000313" key="9">
    <source>
        <dbReference type="Proteomes" id="UP000549765"/>
    </source>
</evidence>
<comment type="subunit">
    <text evidence="6">Homotetramer.</text>
</comment>
<dbReference type="Gene3D" id="3.40.1190.20">
    <property type="match status" value="1"/>
</dbReference>
<feature type="binding site" evidence="6">
    <location>
        <position position="215"/>
    </location>
    <ligand>
        <name>(6S)-NADPHX</name>
        <dbReference type="ChEBI" id="CHEBI:64076"/>
    </ligand>
</feature>
<dbReference type="CDD" id="cd01171">
    <property type="entry name" value="YXKO-related"/>
    <property type="match status" value="1"/>
</dbReference>
<dbReference type="PANTHER" id="PTHR12592">
    <property type="entry name" value="ATP-DEPENDENT (S)-NAD(P)H-HYDRATE DEHYDRATASE FAMILY MEMBER"/>
    <property type="match status" value="1"/>
</dbReference>
<dbReference type="HAMAP" id="MF_01965">
    <property type="entry name" value="NADHX_dehydratase"/>
    <property type="match status" value="1"/>
</dbReference>
<dbReference type="InterPro" id="IPR029056">
    <property type="entry name" value="Ribokinase-like"/>
</dbReference>
<feature type="binding site" evidence="6">
    <location>
        <position position="99"/>
    </location>
    <ligand>
        <name>(6S)-NADPHX</name>
        <dbReference type="ChEBI" id="CHEBI:64076"/>
    </ligand>
</feature>
<dbReference type="Pfam" id="PF01256">
    <property type="entry name" value="Carb_kinase"/>
    <property type="match status" value="1"/>
</dbReference>
<dbReference type="EC" id="4.2.1.136" evidence="6"/>
<keyword evidence="9" id="KW-1185">Reference proteome</keyword>
<organism evidence="8 9">
    <name type="scientific">Periweissella fabalis</name>
    <dbReference type="NCBI Taxonomy" id="1070421"/>
    <lineage>
        <taxon>Bacteria</taxon>
        <taxon>Bacillati</taxon>
        <taxon>Bacillota</taxon>
        <taxon>Bacilli</taxon>
        <taxon>Lactobacillales</taxon>
        <taxon>Lactobacillaceae</taxon>
        <taxon>Periweissella</taxon>
    </lineage>
</organism>
<comment type="similarity">
    <text evidence="6">Belongs to the NnrD/CARKD family.</text>
</comment>
<dbReference type="Proteomes" id="UP000549765">
    <property type="component" value="Unassembled WGS sequence"/>
</dbReference>
<dbReference type="PROSITE" id="PS01050">
    <property type="entry name" value="YJEF_C_2"/>
    <property type="match status" value="1"/>
</dbReference>
<protein>
    <recommendedName>
        <fullName evidence="6">ADP-dependent (S)-NAD(P)H-hydrate dehydratase</fullName>
        <ecNumber evidence="6">4.2.1.136</ecNumber>
    </recommendedName>
    <alternativeName>
        <fullName evidence="6">ADP-dependent NAD(P)HX dehydratase</fullName>
    </alternativeName>
</protein>
<feature type="binding site" evidence="6">
    <location>
        <position position="151"/>
    </location>
    <ligand>
        <name>(6S)-NADPHX</name>
        <dbReference type="ChEBI" id="CHEBI:64076"/>
    </ligand>
</feature>
<name>A0A7X6S3G2_9LACO</name>
<accession>A0A7X6S3G2</accession>
<dbReference type="SUPFAM" id="SSF53613">
    <property type="entry name" value="Ribokinase-like"/>
    <property type="match status" value="1"/>
</dbReference>
<comment type="caution">
    <text evidence="6">Lacks conserved residue(s) required for the propagation of feature annotation.</text>
</comment>
<feature type="binding site" evidence="6">
    <location>
        <position position="40"/>
    </location>
    <ligand>
        <name>(6S)-NADPHX</name>
        <dbReference type="ChEBI" id="CHEBI:64076"/>
    </ligand>
</feature>
<evidence type="ECO:0000256" key="3">
    <source>
        <dbReference type="ARBA" id="ARBA00022857"/>
    </source>
</evidence>
<dbReference type="PANTHER" id="PTHR12592:SF0">
    <property type="entry name" value="ATP-DEPENDENT (S)-NAD(P)H-HYDRATE DEHYDRATASE"/>
    <property type="match status" value="1"/>
</dbReference>
<dbReference type="GO" id="GO:0052855">
    <property type="term" value="F:ADP-dependent NAD(P)H-hydrate dehydratase activity"/>
    <property type="evidence" value="ECO:0007669"/>
    <property type="project" value="UniProtKB-UniRule"/>
</dbReference>
<feature type="domain" description="YjeF C-terminal" evidence="7">
    <location>
        <begin position="5"/>
        <end position="272"/>
    </location>
</feature>
<evidence type="ECO:0000256" key="6">
    <source>
        <dbReference type="HAMAP-Rule" id="MF_01965"/>
    </source>
</evidence>
<keyword evidence="1 6" id="KW-0547">Nucleotide-binding</keyword>
<dbReference type="EMBL" id="JAAXPN010000007">
    <property type="protein sequence ID" value="NKZ24573.1"/>
    <property type="molecule type" value="Genomic_DNA"/>
</dbReference>
<dbReference type="InterPro" id="IPR000631">
    <property type="entry name" value="CARKD"/>
</dbReference>
<comment type="caution">
    <text evidence="8">The sequence shown here is derived from an EMBL/GenBank/DDBJ whole genome shotgun (WGS) entry which is preliminary data.</text>
</comment>
<comment type="function">
    <text evidence="6">Catalyzes the dehydration of the S-form of NAD(P)HX at the expense of ADP, which is converted to AMP. Together with NAD(P)HX epimerase, which catalyzes the epimerization of the S- and R-forms, the enzyme allows the repair of both epimers of NAD(P)HX, a damaged form of NAD(P)H that is a result of enzymatic or heat-dependent hydration.</text>
</comment>
<feature type="binding site" evidence="6">
    <location>
        <position position="214"/>
    </location>
    <ligand>
        <name>AMP</name>
        <dbReference type="ChEBI" id="CHEBI:456215"/>
    </ligand>
</feature>